<dbReference type="Pfam" id="PF00595">
    <property type="entry name" value="PDZ"/>
    <property type="match status" value="1"/>
</dbReference>
<keyword evidence="3" id="KW-1185">Reference proteome</keyword>
<dbReference type="Proteomes" id="UP000031668">
    <property type="component" value="Unassembled WGS sequence"/>
</dbReference>
<dbReference type="SMART" id="SM00228">
    <property type="entry name" value="PDZ"/>
    <property type="match status" value="1"/>
</dbReference>
<dbReference type="PROSITE" id="PS50106">
    <property type="entry name" value="PDZ"/>
    <property type="match status" value="1"/>
</dbReference>
<dbReference type="SUPFAM" id="SSF50156">
    <property type="entry name" value="PDZ domain-like"/>
    <property type="match status" value="1"/>
</dbReference>
<accession>A0A0C2JZC8</accession>
<dbReference type="Gene3D" id="2.30.42.10">
    <property type="match status" value="1"/>
</dbReference>
<proteinExistence type="predicted"/>
<protein>
    <submittedName>
        <fullName evidence="2">MAGUK p55 subfamily member 5-A</fullName>
    </submittedName>
</protein>
<dbReference type="EMBL" id="JWZT01000067">
    <property type="protein sequence ID" value="KII75028.1"/>
    <property type="molecule type" value="Genomic_DNA"/>
</dbReference>
<gene>
    <name evidence="2" type="ORF">RF11_15815</name>
</gene>
<sequence length="183" mass="20930">MSQAAKSPRSLFRTDSQSKYETCIRGTLNYRTSKSSTYKNKKLYYCTNSCSKLFESQQSSKTFRFSRKIQSNGLNFETMQTVNLEIKPNENIGFTLVNGVDNSILIARIIKDQPADKSGLFKVNDEIFEVNEEPVKGMDIEDAISIIKAQKETGSISFLISKQSQNIKYKLKEPIPIEYHEEK</sequence>
<dbReference type="AlphaFoldDB" id="A0A0C2JZC8"/>
<dbReference type="InterPro" id="IPR001478">
    <property type="entry name" value="PDZ"/>
</dbReference>
<feature type="domain" description="PDZ" evidence="1">
    <location>
        <begin position="81"/>
        <end position="162"/>
    </location>
</feature>
<evidence type="ECO:0000313" key="3">
    <source>
        <dbReference type="Proteomes" id="UP000031668"/>
    </source>
</evidence>
<dbReference type="OrthoDB" id="439127at2759"/>
<evidence type="ECO:0000259" key="1">
    <source>
        <dbReference type="PROSITE" id="PS50106"/>
    </source>
</evidence>
<comment type="caution">
    <text evidence="2">The sequence shown here is derived from an EMBL/GenBank/DDBJ whole genome shotgun (WGS) entry which is preliminary data.</text>
</comment>
<organism evidence="2 3">
    <name type="scientific">Thelohanellus kitauei</name>
    <name type="common">Myxosporean</name>
    <dbReference type="NCBI Taxonomy" id="669202"/>
    <lineage>
        <taxon>Eukaryota</taxon>
        <taxon>Metazoa</taxon>
        <taxon>Cnidaria</taxon>
        <taxon>Myxozoa</taxon>
        <taxon>Myxosporea</taxon>
        <taxon>Bivalvulida</taxon>
        <taxon>Platysporina</taxon>
        <taxon>Myxobolidae</taxon>
        <taxon>Thelohanellus</taxon>
    </lineage>
</organism>
<dbReference type="InterPro" id="IPR050716">
    <property type="entry name" value="MAGUK"/>
</dbReference>
<name>A0A0C2JZC8_THEKT</name>
<reference evidence="2 3" key="1">
    <citation type="journal article" date="2014" name="Genome Biol. Evol.">
        <title>The genome of the myxosporean Thelohanellus kitauei shows adaptations to nutrient acquisition within its fish host.</title>
        <authorList>
            <person name="Yang Y."/>
            <person name="Xiong J."/>
            <person name="Zhou Z."/>
            <person name="Huo F."/>
            <person name="Miao W."/>
            <person name="Ran C."/>
            <person name="Liu Y."/>
            <person name="Zhang J."/>
            <person name="Feng J."/>
            <person name="Wang M."/>
            <person name="Wang M."/>
            <person name="Wang L."/>
            <person name="Yao B."/>
        </authorList>
    </citation>
    <scope>NUCLEOTIDE SEQUENCE [LARGE SCALE GENOMIC DNA]</scope>
    <source>
        <strain evidence="2">Wuqing</strain>
    </source>
</reference>
<dbReference type="PANTHER" id="PTHR23122">
    <property type="entry name" value="MEMBRANE-ASSOCIATED GUANYLATE KINASE MAGUK"/>
    <property type="match status" value="1"/>
</dbReference>
<dbReference type="InterPro" id="IPR036034">
    <property type="entry name" value="PDZ_sf"/>
</dbReference>
<evidence type="ECO:0000313" key="2">
    <source>
        <dbReference type="EMBL" id="KII75028.1"/>
    </source>
</evidence>
<dbReference type="CDD" id="cd00136">
    <property type="entry name" value="PDZ_canonical"/>
    <property type="match status" value="1"/>
</dbReference>